<sequence length="158" mass="17708">MKAPLGETSLARSKLVIHDESRTISKQKPKIRVIHVVAPQIIKTDVKNFRELVQKLTGQPSERRGNMIKGNGASSQMIQPKPHGSNHKKNIQSASTHVLHNTHRMKKESDAILLGGENSNAFLSFLRDVDGSIHDMNEFPLFPFRSAQMNTFSKMPLC</sequence>
<proteinExistence type="predicted"/>
<dbReference type="PANTHER" id="PTHR33143">
    <property type="entry name" value="F16F4.1 PROTEIN-RELATED"/>
    <property type="match status" value="1"/>
</dbReference>
<accession>A0A2G9GZ92</accession>
<dbReference type="Proteomes" id="UP000231279">
    <property type="component" value="Unassembled WGS sequence"/>
</dbReference>
<evidence type="ECO:0000313" key="2">
    <source>
        <dbReference type="EMBL" id="PIN10572.1"/>
    </source>
</evidence>
<dbReference type="GO" id="GO:0005634">
    <property type="term" value="C:nucleus"/>
    <property type="evidence" value="ECO:0007669"/>
    <property type="project" value="TreeGrafter"/>
</dbReference>
<evidence type="ECO:0000313" key="3">
    <source>
        <dbReference type="Proteomes" id="UP000231279"/>
    </source>
</evidence>
<dbReference type="InterPro" id="IPR008889">
    <property type="entry name" value="VQ"/>
</dbReference>
<dbReference type="OrthoDB" id="693437at2759"/>
<dbReference type="InterPro" id="IPR039607">
    <property type="entry name" value="VQ_8/17/18/20/21/25"/>
</dbReference>
<feature type="domain" description="VQ" evidence="1">
    <location>
        <begin position="38"/>
        <end position="61"/>
    </location>
</feature>
<organism evidence="2 3">
    <name type="scientific">Handroanthus impetiginosus</name>
    <dbReference type="NCBI Taxonomy" id="429701"/>
    <lineage>
        <taxon>Eukaryota</taxon>
        <taxon>Viridiplantae</taxon>
        <taxon>Streptophyta</taxon>
        <taxon>Embryophyta</taxon>
        <taxon>Tracheophyta</taxon>
        <taxon>Spermatophyta</taxon>
        <taxon>Magnoliopsida</taxon>
        <taxon>eudicotyledons</taxon>
        <taxon>Gunneridae</taxon>
        <taxon>Pentapetalae</taxon>
        <taxon>asterids</taxon>
        <taxon>lamiids</taxon>
        <taxon>Lamiales</taxon>
        <taxon>Bignoniaceae</taxon>
        <taxon>Crescentiina</taxon>
        <taxon>Tabebuia alliance</taxon>
        <taxon>Handroanthus</taxon>
    </lineage>
</organism>
<evidence type="ECO:0000259" key="1">
    <source>
        <dbReference type="Pfam" id="PF05678"/>
    </source>
</evidence>
<protein>
    <recommendedName>
        <fullName evidence="1">VQ domain-containing protein</fullName>
    </recommendedName>
</protein>
<dbReference type="PANTHER" id="PTHR33143:SF3">
    <property type="entry name" value="VQ MOTIF-CONTAINING PROTEIN 17-RELATED"/>
    <property type="match status" value="1"/>
</dbReference>
<dbReference type="EMBL" id="NKXS01003191">
    <property type="protein sequence ID" value="PIN10572.1"/>
    <property type="molecule type" value="Genomic_DNA"/>
</dbReference>
<reference evidence="3" key="1">
    <citation type="journal article" date="2018" name="Gigascience">
        <title>Genome assembly of the Pink Ipe (Handroanthus impetiginosus, Bignoniaceae), a highly valued, ecologically keystone Neotropical timber forest tree.</title>
        <authorList>
            <person name="Silva-Junior O.B."/>
            <person name="Grattapaglia D."/>
            <person name="Novaes E."/>
            <person name="Collevatti R.G."/>
        </authorList>
    </citation>
    <scope>NUCLEOTIDE SEQUENCE [LARGE SCALE GENOMIC DNA]</scope>
    <source>
        <strain evidence="3">cv. UFG-1</strain>
    </source>
</reference>
<keyword evidence="3" id="KW-1185">Reference proteome</keyword>
<dbReference type="STRING" id="429701.A0A2G9GZ92"/>
<comment type="caution">
    <text evidence="2">The sequence shown here is derived from an EMBL/GenBank/DDBJ whole genome shotgun (WGS) entry which is preliminary data.</text>
</comment>
<dbReference type="Pfam" id="PF05678">
    <property type="entry name" value="VQ"/>
    <property type="match status" value="1"/>
</dbReference>
<dbReference type="AlphaFoldDB" id="A0A2G9GZ92"/>
<gene>
    <name evidence="2" type="ORF">CDL12_16843</name>
</gene>
<name>A0A2G9GZ92_9LAMI</name>